<dbReference type="RefSeq" id="WP_286057081.1">
    <property type="nucleotide sequence ID" value="NZ_JASVWF010000011.1"/>
</dbReference>
<feature type="transmembrane region" description="Helical" evidence="1">
    <location>
        <begin position="47"/>
        <end position="67"/>
    </location>
</feature>
<sequence length="107" mass="10819">MLLTTTTAAHDLAHQLLAALPAQVPDPGPQAPPGSEKLTQILGYLKWIALGACAVAFMGGIIAFTAGRVVDNRRYGNTGALMMLAAVGGAILFGVGPTVLNSFAGTG</sequence>
<evidence type="ECO:0000313" key="3">
    <source>
        <dbReference type="Proteomes" id="UP001231924"/>
    </source>
</evidence>
<keyword evidence="1" id="KW-0812">Transmembrane</keyword>
<proteinExistence type="predicted"/>
<evidence type="ECO:0008006" key="4">
    <source>
        <dbReference type="Google" id="ProtNLM"/>
    </source>
</evidence>
<dbReference type="Proteomes" id="UP001231924">
    <property type="component" value="Unassembled WGS sequence"/>
</dbReference>
<feature type="transmembrane region" description="Helical" evidence="1">
    <location>
        <begin position="79"/>
        <end position="100"/>
    </location>
</feature>
<organism evidence="2 3">
    <name type="scientific">Actinomycetospora termitidis</name>
    <dbReference type="NCBI Taxonomy" id="3053470"/>
    <lineage>
        <taxon>Bacteria</taxon>
        <taxon>Bacillati</taxon>
        <taxon>Actinomycetota</taxon>
        <taxon>Actinomycetes</taxon>
        <taxon>Pseudonocardiales</taxon>
        <taxon>Pseudonocardiaceae</taxon>
        <taxon>Actinomycetospora</taxon>
    </lineage>
</organism>
<keyword evidence="1" id="KW-0472">Membrane</keyword>
<reference evidence="2 3" key="1">
    <citation type="submission" date="2023-06" db="EMBL/GenBank/DDBJ databases">
        <title>Actinomycetospora Odt1-22.</title>
        <authorList>
            <person name="Supong K."/>
        </authorList>
    </citation>
    <scope>NUCLEOTIDE SEQUENCE [LARGE SCALE GENOMIC DNA]</scope>
    <source>
        <strain evidence="2 3">Odt1-22</strain>
    </source>
</reference>
<evidence type="ECO:0000313" key="2">
    <source>
        <dbReference type="EMBL" id="MDL5160478.1"/>
    </source>
</evidence>
<keyword evidence="3" id="KW-1185">Reference proteome</keyword>
<comment type="caution">
    <text evidence="2">The sequence shown here is derived from an EMBL/GenBank/DDBJ whole genome shotgun (WGS) entry which is preliminary data.</text>
</comment>
<evidence type="ECO:0000256" key="1">
    <source>
        <dbReference type="SAM" id="Phobius"/>
    </source>
</evidence>
<accession>A0ABT7MIG3</accession>
<name>A0ABT7MIG3_9PSEU</name>
<protein>
    <recommendedName>
        <fullName evidence="4">TrbC/VIRB2 family protein</fullName>
    </recommendedName>
</protein>
<keyword evidence="1" id="KW-1133">Transmembrane helix</keyword>
<gene>
    <name evidence="2" type="ORF">QRT03_31240</name>
</gene>
<dbReference type="EMBL" id="JASVWF010000011">
    <property type="protein sequence ID" value="MDL5160478.1"/>
    <property type="molecule type" value="Genomic_DNA"/>
</dbReference>